<dbReference type="InterPro" id="IPR011109">
    <property type="entry name" value="DNA_bind_recombinase_dom"/>
</dbReference>
<accession>A0A810QBW4</accession>
<protein>
    <recommendedName>
        <fullName evidence="1">Recombinase domain-containing protein</fullName>
    </recommendedName>
</protein>
<dbReference type="InterPro" id="IPR006119">
    <property type="entry name" value="Resolv_N"/>
</dbReference>
<dbReference type="Pfam" id="PF00239">
    <property type="entry name" value="Resolvase"/>
    <property type="match status" value="1"/>
</dbReference>
<evidence type="ECO:0000259" key="1">
    <source>
        <dbReference type="PROSITE" id="PS51737"/>
    </source>
</evidence>
<organism evidence="2 3">
    <name type="scientific">Pusillibacter faecalis</name>
    <dbReference type="NCBI Taxonomy" id="2714358"/>
    <lineage>
        <taxon>Bacteria</taxon>
        <taxon>Bacillati</taxon>
        <taxon>Bacillota</taxon>
        <taxon>Clostridia</taxon>
        <taxon>Eubacteriales</taxon>
        <taxon>Oscillospiraceae</taxon>
        <taxon>Pusillibacter</taxon>
    </lineage>
</organism>
<dbReference type="InterPro" id="IPR036162">
    <property type="entry name" value="Resolvase-like_N_sf"/>
</dbReference>
<sequence length="521" mass="59744">MHKTVDRRPVLIYCRESRDENGESYERIETQRDILLDFCRRRGLVNVVDVILDDDTSGTSFRRFDPVIERVRQGEIQVLVFKDASRLGRNLKESLIFVDLVESCGAEILFESEEYNEDFFPLKAWFNEQRAKEDGQKIRRVLRHKMEAGTLLIKPFYGYRPGEAGRLVPDEQTASVVRWIFQQAQLGRGSGEIAGALNRKGLPTPSQAAGYEHAAACWNAQHIRRILTNSVYVGTMVYNRTGRKSYKNKTTIRRPETEWIILENHHEPLVPRELFNSLQRPARRQERRTAVSRPFSGLLRCGRCGSPLVLRSRKNRPDAYICGKNHREGAVSGRDGCTPHHVRESVLYEAALKYLERLLRSSSLNPEAIADRLDSGERNRRTELEKKLGRVRNMIDQMYDDRLRGVISEELFVRKYASCVAEEETLEAQLRSVAARRPGQNQLTGIRLDDIILHLDKRILTKELARTLFDRILVYEPGELPAKAPFAMPEELQVRVQTCGGIVFVENMASSAPQSITPGWV</sequence>
<name>A0A810QBW4_9FIRM</name>
<dbReference type="Gene3D" id="3.40.50.1390">
    <property type="entry name" value="Resolvase, N-terminal catalytic domain"/>
    <property type="match status" value="1"/>
</dbReference>
<dbReference type="SMART" id="SM00857">
    <property type="entry name" value="Resolvase"/>
    <property type="match status" value="1"/>
</dbReference>
<reference evidence="2" key="1">
    <citation type="submission" date="2020-09" db="EMBL/GenBank/DDBJ databases">
        <title>New species isolated from human feces.</title>
        <authorList>
            <person name="Kitahara M."/>
            <person name="Shigeno Y."/>
            <person name="Shime M."/>
            <person name="Matsumoto Y."/>
            <person name="Nakamura S."/>
            <person name="Motooka D."/>
            <person name="Fukuoka S."/>
            <person name="Nishikawa H."/>
            <person name="Benno Y."/>
        </authorList>
    </citation>
    <scope>NUCLEOTIDE SEQUENCE</scope>
    <source>
        <strain evidence="2">MM59</strain>
    </source>
</reference>
<dbReference type="InterPro" id="IPR038109">
    <property type="entry name" value="DNA_bind_recomb_sf"/>
</dbReference>
<dbReference type="KEGG" id="pfaa:MM59RIKEN_04000"/>
<dbReference type="PROSITE" id="PS51737">
    <property type="entry name" value="RECOMBINASE_DNA_BIND"/>
    <property type="match status" value="1"/>
</dbReference>
<proteinExistence type="predicted"/>
<dbReference type="EMBL" id="AP023420">
    <property type="protein sequence ID" value="BCK83081.1"/>
    <property type="molecule type" value="Genomic_DNA"/>
</dbReference>
<dbReference type="Gene3D" id="3.90.1750.20">
    <property type="entry name" value="Putative Large Serine Recombinase, Chain B, Domain 2"/>
    <property type="match status" value="1"/>
</dbReference>
<evidence type="ECO:0000313" key="2">
    <source>
        <dbReference type="EMBL" id="BCK83081.1"/>
    </source>
</evidence>
<dbReference type="Proteomes" id="UP000679848">
    <property type="component" value="Chromosome"/>
</dbReference>
<dbReference type="PANTHER" id="PTHR30461">
    <property type="entry name" value="DNA-INVERTASE FROM LAMBDOID PROPHAGE"/>
    <property type="match status" value="1"/>
</dbReference>
<dbReference type="PANTHER" id="PTHR30461:SF23">
    <property type="entry name" value="DNA RECOMBINASE-RELATED"/>
    <property type="match status" value="1"/>
</dbReference>
<dbReference type="SUPFAM" id="SSF53041">
    <property type="entry name" value="Resolvase-like"/>
    <property type="match status" value="1"/>
</dbReference>
<dbReference type="GO" id="GO:0003677">
    <property type="term" value="F:DNA binding"/>
    <property type="evidence" value="ECO:0007669"/>
    <property type="project" value="InterPro"/>
</dbReference>
<dbReference type="InterPro" id="IPR050639">
    <property type="entry name" value="SSR_resolvase"/>
</dbReference>
<dbReference type="InterPro" id="IPR025827">
    <property type="entry name" value="Zn_ribbon_recom_dom"/>
</dbReference>
<dbReference type="RefSeq" id="WP_187031731.1">
    <property type="nucleotide sequence ID" value="NZ_AP023420.1"/>
</dbReference>
<dbReference type="Pfam" id="PF07508">
    <property type="entry name" value="Recombinase"/>
    <property type="match status" value="1"/>
</dbReference>
<dbReference type="GO" id="GO:0000150">
    <property type="term" value="F:DNA strand exchange activity"/>
    <property type="evidence" value="ECO:0007669"/>
    <property type="project" value="InterPro"/>
</dbReference>
<dbReference type="AlphaFoldDB" id="A0A810QBW4"/>
<feature type="domain" description="Recombinase" evidence="1">
    <location>
        <begin position="156"/>
        <end position="290"/>
    </location>
</feature>
<evidence type="ECO:0000313" key="3">
    <source>
        <dbReference type="Proteomes" id="UP000679848"/>
    </source>
</evidence>
<gene>
    <name evidence="2" type="ORF">MM59RIKEN_04000</name>
</gene>
<dbReference type="Pfam" id="PF13408">
    <property type="entry name" value="Zn_ribbon_recom"/>
    <property type="match status" value="1"/>
</dbReference>
<keyword evidence="3" id="KW-1185">Reference proteome</keyword>